<evidence type="ECO:0000313" key="3">
    <source>
        <dbReference type="Proteomes" id="UP000192840"/>
    </source>
</evidence>
<protein>
    <recommendedName>
        <fullName evidence="4">Peptidase inhibitor family I36</fullName>
    </recommendedName>
</protein>
<dbReference type="AlphaFoldDB" id="A0A1W2FJ96"/>
<dbReference type="RefSeq" id="WP_051771286.1">
    <property type="nucleotide sequence ID" value="NZ_FWYC01000016.1"/>
</dbReference>
<dbReference type="Proteomes" id="UP000192840">
    <property type="component" value="Unassembled WGS sequence"/>
</dbReference>
<organism evidence="2 3">
    <name type="scientific">Lentzea albidocapillata</name>
    <dbReference type="NCBI Taxonomy" id="40571"/>
    <lineage>
        <taxon>Bacteria</taxon>
        <taxon>Bacillati</taxon>
        <taxon>Actinomycetota</taxon>
        <taxon>Actinomycetes</taxon>
        <taxon>Pseudonocardiales</taxon>
        <taxon>Pseudonocardiaceae</taxon>
        <taxon>Lentzea</taxon>
    </lineage>
</organism>
<dbReference type="EMBL" id="FWYC01000016">
    <property type="protein sequence ID" value="SMD22021.1"/>
    <property type="molecule type" value="Genomic_DNA"/>
</dbReference>
<proteinExistence type="predicted"/>
<sequence length="144" mass="15579">MTLKRKLAAVTATSAVLLGMVPAGIAHAAQNCDYSVTTTRYSCNGPDSVRGGSDVIGARIFTGQDYTGDRLTVWVPRPCPKNDKVDHFVALNDSPWRNQVGSAQAWSSCWVWLYPSDGSRHGPFRNNHPDLAFAGDRTVTVGLS</sequence>
<dbReference type="OrthoDB" id="5123238at2"/>
<gene>
    <name evidence="2" type="ORF">SAMN05660733_06554</name>
</gene>
<keyword evidence="3" id="KW-1185">Reference proteome</keyword>
<dbReference type="STRING" id="40571.SAMN05660733_06554"/>
<evidence type="ECO:0000256" key="1">
    <source>
        <dbReference type="SAM" id="SignalP"/>
    </source>
</evidence>
<keyword evidence="1" id="KW-0732">Signal</keyword>
<name>A0A1W2FJ96_9PSEU</name>
<feature type="signal peptide" evidence="1">
    <location>
        <begin position="1"/>
        <end position="28"/>
    </location>
</feature>
<dbReference type="eggNOG" id="ENOG50341QX">
    <property type="taxonomic scope" value="Bacteria"/>
</dbReference>
<evidence type="ECO:0008006" key="4">
    <source>
        <dbReference type="Google" id="ProtNLM"/>
    </source>
</evidence>
<feature type="chain" id="PRO_5010738139" description="Peptidase inhibitor family I36" evidence="1">
    <location>
        <begin position="29"/>
        <end position="144"/>
    </location>
</feature>
<evidence type="ECO:0000313" key="2">
    <source>
        <dbReference type="EMBL" id="SMD22021.1"/>
    </source>
</evidence>
<accession>A0A1W2FJ96</accession>
<reference evidence="3" key="1">
    <citation type="submission" date="2017-04" db="EMBL/GenBank/DDBJ databases">
        <authorList>
            <person name="Varghese N."/>
            <person name="Submissions S."/>
        </authorList>
    </citation>
    <scope>NUCLEOTIDE SEQUENCE [LARGE SCALE GENOMIC DNA]</scope>
    <source>
        <strain evidence="3">DSM 44073</strain>
    </source>
</reference>